<feature type="region of interest" description="Disordered" evidence="3">
    <location>
        <begin position="327"/>
        <end position="425"/>
    </location>
</feature>
<dbReference type="Gene3D" id="2.120.10.80">
    <property type="entry name" value="Kelch-type beta propeller"/>
    <property type="match status" value="2"/>
</dbReference>
<keyword evidence="2" id="KW-0677">Repeat</keyword>
<dbReference type="AlphaFoldDB" id="A0A6J0MAS2"/>
<dbReference type="SUPFAM" id="SSF117281">
    <property type="entry name" value="Kelch motif"/>
    <property type="match status" value="2"/>
</dbReference>
<keyword evidence="4" id="KW-1185">Reference proteome</keyword>
<reference evidence="5" key="2">
    <citation type="submission" date="2025-08" db="UniProtKB">
        <authorList>
            <consortium name="RefSeq"/>
        </authorList>
    </citation>
    <scope>IDENTIFICATION</scope>
    <source>
        <tissue evidence="5">Leaf</tissue>
    </source>
</reference>
<protein>
    <submittedName>
        <fullName evidence="5">Uncharacterized protein LOC108841201</fullName>
    </submittedName>
</protein>
<dbReference type="PANTHER" id="PTHR46093">
    <property type="entry name" value="ACYL-COA-BINDING DOMAIN-CONTAINING PROTEIN 5"/>
    <property type="match status" value="1"/>
</dbReference>
<keyword evidence="1" id="KW-0880">Kelch repeat</keyword>
<dbReference type="Pfam" id="PF01344">
    <property type="entry name" value="Kelch_1"/>
    <property type="match status" value="1"/>
</dbReference>
<sequence>MRWEKVQRQVGLADSSSSGPGKRWGHTCNATKGGRFVYVFGGFGSDGRLTNQVHVFDAERQIWTEPMIRGVPPSPRDGHSCTTVRNYLFVFGGTDGKDYLNDLHVLDTSSHTWQCFEVRGEEPYTREAHSATLLGKYIFIFGGCGKVPGLDDEVFYNDLYILDTETITWQRALTTGTRPFERDGHTCSTWNKKIIVLGGEHFDGDYLSDVHVLDTATFAWKQLKTSGEVLTPRGGHVTVAIESKLFVFGGFADTQNLYNDLYVLDLETCVWSKIAMEEGPSARFSAAAACLGPYKAGSFFFFGGCNNLEPLDDIYYLHTDGVYETPGRLSSNRHHSSVQTEGPSSSSRKRTGMLDADCDDRAKTQRTLSKDSAGSSQQADPIEPLRNEMPTDVGGAAAEADPGGDPSPQTQDEGRVAAEDADAEQ</sequence>
<dbReference type="OrthoDB" id="10251809at2759"/>
<evidence type="ECO:0000256" key="3">
    <source>
        <dbReference type="SAM" id="MobiDB-lite"/>
    </source>
</evidence>
<dbReference type="InterPro" id="IPR015915">
    <property type="entry name" value="Kelch-typ_b-propeller"/>
</dbReference>
<dbReference type="InterPro" id="IPR006652">
    <property type="entry name" value="Kelch_1"/>
</dbReference>
<dbReference type="Proteomes" id="UP000504610">
    <property type="component" value="Chromosome 2"/>
</dbReference>
<name>A0A6J0MAS2_RAPSA</name>
<feature type="compositionally biased region" description="Polar residues" evidence="3">
    <location>
        <begin position="337"/>
        <end position="346"/>
    </location>
</feature>
<feature type="compositionally biased region" description="Polar residues" evidence="3">
    <location>
        <begin position="365"/>
        <end position="379"/>
    </location>
</feature>
<dbReference type="Pfam" id="PF24681">
    <property type="entry name" value="Kelch_KLHDC2_KLHL20_DRC7"/>
    <property type="match status" value="1"/>
</dbReference>
<feature type="compositionally biased region" description="Low complexity" evidence="3">
    <location>
        <begin position="394"/>
        <end position="406"/>
    </location>
</feature>
<dbReference type="RefSeq" id="XP_018469482.1">
    <property type="nucleotide sequence ID" value="XM_018613980.2"/>
</dbReference>
<evidence type="ECO:0000256" key="1">
    <source>
        <dbReference type="ARBA" id="ARBA00022441"/>
    </source>
</evidence>
<proteinExistence type="predicted"/>
<reference evidence="4" key="1">
    <citation type="journal article" date="2019" name="Database">
        <title>The radish genome database (RadishGD): an integrated information resource for radish genomics.</title>
        <authorList>
            <person name="Yu H.J."/>
            <person name="Baek S."/>
            <person name="Lee Y.J."/>
            <person name="Cho A."/>
            <person name="Mun J.H."/>
        </authorList>
    </citation>
    <scope>NUCLEOTIDE SEQUENCE [LARGE SCALE GENOMIC DNA]</scope>
    <source>
        <strain evidence="4">cv. WK10039</strain>
    </source>
</reference>
<dbReference type="GeneID" id="108841201"/>
<dbReference type="KEGG" id="rsz:108841201"/>
<feature type="region of interest" description="Disordered" evidence="3">
    <location>
        <begin position="1"/>
        <end position="25"/>
    </location>
</feature>
<accession>A0A6J0MAS2</accession>
<dbReference type="PANTHER" id="PTHR46093:SF9">
    <property type="entry name" value="DCD DOMAIN-CONTAINING PROTEIN"/>
    <property type="match status" value="1"/>
</dbReference>
<organism evidence="4 5">
    <name type="scientific">Raphanus sativus</name>
    <name type="common">Radish</name>
    <name type="synonym">Raphanus raphanistrum var. sativus</name>
    <dbReference type="NCBI Taxonomy" id="3726"/>
    <lineage>
        <taxon>Eukaryota</taxon>
        <taxon>Viridiplantae</taxon>
        <taxon>Streptophyta</taxon>
        <taxon>Embryophyta</taxon>
        <taxon>Tracheophyta</taxon>
        <taxon>Spermatophyta</taxon>
        <taxon>Magnoliopsida</taxon>
        <taxon>eudicotyledons</taxon>
        <taxon>Gunneridae</taxon>
        <taxon>Pentapetalae</taxon>
        <taxon>rosids</taxon>
        <taxon>malvids</taxon>
        <taxon>Brassicales</taxon>
        <taxon>Brassicaceae</taxon>
        <taxon>Brassiceae</taxon>
        <taxon>Raphanus</taxon>
    </lineage>
</organism>
<evidence type="ECO:0000313" key="5">
    <source>
        <dbReference type="RefSeq" id="XP_018469482.1"/>
    </source>
</evidence>
<gene>
    <name evidence="5" type="primary">LOC108841201</name>
</gene>
<evidence type="ECO:0000256" key="2">
    <source>
        <dbReference type="ARBA" id="ARBA00022737"/>
    </source>
</evidence>
<evidence type="ECO:0000313" key="4">
    <source>
        <dbReference type="Proteomes" id="UP000504610"/>
    </source>
</evidence>